<dbReference type="InterPro" id="IPR025695">
    <property type="entry name" value="DoxX-like"/>
</dbReference>
<sequence>MNADTARWLRGSLVLVWLGTALASAIEAQGQGRDLLVRGGLQNEAWIQALVWGGIAADTAIGLALWLRPGRATDAMALALMGVMTAVATVLLPTLWLDPLGPLLKNLPIAAIFIALLKAPRT</sequence>
<evidence type="ECO:0000313" key="2">
    <source>
        <dbReference type="EMBL" id="SDC53371.1"/>
    </source>
</evidence>
<keyword evidence="1" id="KW-0472">Membrane</keyword>
<dbReference type="Pfam" id="PF13781">
    <property type="entry name" value="DoxX_3"/>
    <property type="match status" value="1"/>
</dbReference>
<keyword evidence="1" id="KW-0812">Transmembrane</keyword>
<protein>
    <submittedName>
        <fullName evidence="2">DoxX-like family protein</fullName>
    </submittedName>
</protein>
<dbReference type="Proteomes" id="UP000198781">
    <property type="component" value="Unassembled WGS sequence"/>
</dbReference>
<dbReference type="RefSeq" id="WP_092740747.1">
    <property type="nucleotide sequence ID" value="NZ_FMZC01000002.1"/>
</dbReference>
<keyword evidence="1" id="KW-1133">Transmembrane helix</keyword>
<evidence type="ECO:0000256" key="1">
    <source>
        <dbReference type="SAM" id="Phobius"/>
    </source>
</evidence>
<gene>
    <name evidence="2" type="ORF">SAMN05192589_102382</name>
</gene>
<name>A0A1G6MD50_9BURK</name>
<dbReference type="OrthoDB" id="5292533at2"/>
<dbReference type="AlphaFoldDB" id="A0A1G6MD50"/>
<proteinExistence type="predicted"/>
<dbReference type="EMBL" id="FMZC01000002">
    <property type="protein sequence ID" value="SDC53371.1"/>
    <property type="molecule type" value="Genomic_DNA"/>
</dbReference>
<dbReference type="STRING" id="187868.SAMN05192589_102382"/>
<keyword evidence="3" id="KW-1185">Reference proteome</keyword>
<evidence type="ECO:0000313" key="3">
    <source>
        <dbReference type="Proteomes" id="UP000198781"/>
    </source>
</evidence>
<feature type="transmembrane region" description="Helical" evidence="1">
    <location>
        <begin position="78"/>
        <end position="97"/>
    </location>
</feature>
<reference evidence="2 3" key="1">
    <citation type="submission" date="2016-10" db="EMBL/GenBank/DDBJ databases">
        <authorList>
            <person name="de Groot N.N."/>
        </authorList>
    </citation>
    <scope>NUCLEOTIDE SEQUENCE [LARGE SCALE GENOMIC DNA]</scope>
    <source>
        <strain evidence="2 3">DSM 16619</strain>
    </source>
</reference>
<organism evidence="2 3">
    <name type="scientific">Paracidovorax valerianellae</name>
    <dbReference type="NCBI Taxonomy" id="187868"/>
    <lineage>
        <taxon>Bacteria</taxon>
        <taxon>Pseudomonadati</taxon>
        <taxon>Pseudomonadota</taxon>
        <taxon>Betaproteobacteria</taxon>
        <taxon>Burkholderiales</taxon>
        <taxon>Comamonadaceae</taxon>
        <taxon>Paracidovorax</taxon>
    </lineage>
</organism>
<accession>A0A1G6MD50</accession>
<feature type="transmembrane region" description="Helical" evidence="1">
    <location>
        <begin position="46"/>
        <end position="66"/>
    </location>
</feature>